<proteinExistence type="predicted"/>
<organism evidence="1 3">
    <name type="scientific">Corynebacterium glucuronolyticum</name>
    <dbReference type="NCBI Taxonomy" id="39791"/>
    <lineage>
        <taxon>Bacteria</taxon>
        <taxon>Bacillati</taxon>
        <taxon>Actinomycetota</taxon>
        <taxon>Actinomycetes</taxon>
        <taxon>Mycobacteriales</taxon>
        <taxon>Corynebacteriaceae</taxon>
        <taxon>Corynebacterium</taxon>
    </lineage>
</organism>
<dbReference type="InterPro" id="IPR023214">
    <property type="entry name" value="HAD_sf"/>
</dbReference>
<dbReference type="EMBL" id="CP069534">
    <property type="protein sequence ID" value="QRP71482.1"/>
    <property type="molecule type" value="Genomic_DNA"/>
</dbReference>
<name>A0A7T4JUN1_9CORY</name>
<protein>
    <submittedName>
        <fullName evidence="1">HAD family phosphatase</fullName>
    </submittedName>
</protein>
<dbReference type="PANTHER" id="PTHR10000:SF8">
    <property type="entry name" value="HAD SUPERFAMILY HYDROLASE-LIKE, TYPE 3"/>
    <property type="match status" value="1"/>
</dbReference>
<dbReference type="GO" id="GO:0016791">
    <property type="term" value="F:phosphatase activity"/>
    <property type="evidence" value="ECO:0007669"/>
    <property type="project" value="TreeGrafter"/>
</dbReference>
<accession>A0A7T4JUN1</accession>
<dbReference type="AlphaFoldDB" id="A0A7T4JUN1"/>
<evidence type="ECO:0000313" key="2">
    <source>
        <dbReference type="EMBL" id="QRP71482.1"/>
    </source>
</evidence>
<dbReference type="Proteomes" id="UP000596145">
    <property type="component" value="Chromosome"/>
</dbReference>
<dbReference type="PROSITE" id="PS01228">
    <property type="entry name" value="COF_1"/>
    <property type="match status" value="1"/>
</dbReference>
<dbReference type="GeneID" id="92759746"/>
<dbReference type="InterPro" id="IPR036412">
    <property type="entry name" value="HAD-like_sf"/>
</dbReference>
<dbReference type="OrthoDB" id="3180855at2"/>
<dbReference type="RefSeq" id="WP_005392016.1">
    <property type="nucleotide sequence ID" value="NZ_CP066007.1"/>
</dbReference>
<dbReference type="PANTHER" id="PTHR10000">
    <property type="entry name" value="PHOSPHOSERINE PHOSPHATASE"/>
    <property type="match status" value="1"/>
</dbReference>
<dbReference type="Proteomes" id="UP000617681">
    <property type="component" value="Chromosome"/>
</dbReference>
<evidence type="ECO:0000313" key="3">
    <source>
        <dbReference type="Proteomes" id="UP000596145"/>
    </source>
</evidence>
<dbReference type="SUPFAM" id="SSF56784">
    <property type="entry name" value="HAD-like"/>
    <property type="match status" value="1"/>
</dbReference>
<dbReference type="Pfam" id="PF08282">
    <property type="entry name" value="Hydrolase_3"/>
    <property type="match status" value="1"/>
</dbReference>
<dbReference type="Gene3D" id="3.30.1240.10">
    <property type="match status" value="1"/>
</dbReference>
<evidence type="ECO:0000313" key="1">
    <source>
        <dbReference type="EMBL" id="QQB46006.1"/>
    </source>
</evidence>
<dbReference type="EMBL" id="CP066007">
    <property type="protein sequence ID" value="QQB46006.1"/>
    <property type="molecule type" value="Genomic_DNA"/>
</dbReference>
<dbReference type="GO" id="GO:0000287">
    <property type="term" value="F:magnesium ion binding"/>
    <property type="evidence" value="ECO:0007669"/>
    <property type="project" value="TreeGrafter"/>
</dbReference>
<dbReference type="GO" id="GO:0005829">
    <property type="term" value="C:cytosol"/>
    <property type="evidence" value="ECO:0007669"/>
    <property type="project" value="TreeGrafter"/>
</dbReference>
<reference evidence="1 3" key="1">
    <citation type="submission" date="2020-12" db="EMBL/GenBank/DDBJ databases">
        <title>FDA dAtabase for Regulatory Grade micrObial Sequences (FDA-ARGOS): Supporting development and validation of Infectious Disease Dx tests.</title>
        <authorList>
            <person name="Sproer C."/>
            <person name="Gronow S."/>
            <person name="Severitt S."/>
            <person name="Schroder I."/>
            <person name="Tallon L."/>
            <person name="Sadzewicz L."/>
            <person name="Zhao X."/>
            <person name="Boylan J."/>
            <person name="Ott S."/>
            <person name="Bowen H."/>
            <person name="Vavikolanu K."/>
            <person name="Mehta A."/>
            <person name="Aluvathingal J."/>
            <person name="Nadendla S."/>
            <person name="Lowell S."/>
            <person name="Myers T."/>
            <person name="Yan Y."/>
            <person name="Sichtig H."/>
        </authorList>
    </citation>
    <scope>NUCLEOTIDE SEQUENCE [LARGE SCALE GENOMIC DNA]</scope>
    <source>
        <strain evidence="1 3">FDAARGOS_1053</strain>
        <strain evidence="2">FDAARGOS_1191</strain>
    </source>
</reference>
<gene>
    <name evidence="1" type="ORF">I6I10_11170</name>
    <name evidence="2" type="ORF">I6J21_04950</name>
</gene>
<dbReference type="Gene3D" id="3.40.50.1000">
    <property type="entry name" value="HAD superfamily/HAD-like"/>
    <property type="match status" value="1"/>
</dbReference>
<sequence>MKLLACDMDGTLLTPSGKLPDGFWDLMDDIAEENRSRRSEDAIIFLPASGRSLPTLRGLFTPPGQSPALDYFLAGNGCVLSSHGVVETVARIEPEVATRVLEAAASYPQKLWVIMHFPERTVAPRDPEFLEFLTHYTTHLAVVDSLADVDLNNVVNMSIYQPEDPSHGPWDYIRNEFPELEVLESSGDWCDIMPPNVDKGTGLEFIKAKLGVTTQETFCFVDYFNDVGLIAPSGRSFAMSNAHPDVKAACTDIIGSNAEGAVITTIRDGIKQGWL</sequence>